<dbReference type="STRING" id="1548.CSCA_2249"/>
<sequence length="676" mass="76401">MKNKFIIGILFSILLLCSSNVKAVNFIDNQTVDANKTWTIKFNYEIQLDDLTRQDIFVIDERGDTVDVSLKLGQDGKSIMVAAPEYGYGGGKSYTLHVANKVHSINGKTLNDGCCLNFNVKRKPNSGGIVSFKDKNLEQEIRDEIEKPNGDIYQSDVDYITELYMWNGQIKDLSGIENLTNLKQLNLRESEINDINQLKNLVNLQSIDLSHNEISDISSLKNLTNLKKLNLGNNKVRDISVLSKLTNLQELNLGYVSYHDFETPDPEANYNEISDIGALKNLTNLQTLNLGYTKINDLNDLKGLSNLQTLDLSGNQISDISSIVNVLKEVTSLNDLNLSTNEISNIDELNKLTSLKMLKLNSNKISNINGLKGLSNLQTLDLSSNQISDTANTLKELNNLKDLNLSNNQISNIGEFNKLTNLKTLNLYYNKISDISTLKGLTNLRAIDLSYNEISDVSVFKNLANLQELILLSNPISDADIQALKNALPQCHINEIPVKKPNIYLYPEKTEELSVQVTPKGRITKSIPEYNGGWKVTVDPSGKIDNTYNFLFYEALINYKFTLDKGWIVNKSSFNEEMNSILTSIGLNSREKSDFIEYWSKELNWKSSRYAVYYLDPKEINEAIKLNLSKEPDSILRAYFYFVPIKDNENLQIKKPEIKQFKRNGFTVVEWGGIGK</sequence>
<dbReference type="Pfam" id="PF12799">
    <property type="entry name" value="LRR_4"/>
    <property type="match status" value="3"/>
</dbReference>
<dbReference type="AlphaFoldDB" id="A0A0E3JYY3"/>
<protein>
    <submittedName>
        <fullName evidence="4">Leucine-rich repeat protein</fullName>
    </submittedName>
</protein>
<organism evidence="4 5">
    <name type="scientific">Clostridium scatologenes</name>
    <dbReference type="NCBI Taxonomy" id="1548"/>
    <lineage>
        <taxon>Bacteria</taxon>
        <taxon>Bacillati</taxon>
        <taxon>Bacillota</taxon>
        <taxon>Clostridia</taxon>
        <taxon>Eubacteriales</taxon>
        <taxon>Clostridiaceae</taxon>
        <taxon>Clostridium</taxon>
    </lineage>
</organism>
<evidence type="ECO:0000313" key="5">
    <source>
        <dbReference type="Proteomes" id="UP000033115"/>
    </source>
</evidence>
<dbReference type="Proteomes" id="UP000033115">
    <property type="component" value="Chromosome"/>
</dbReference>
<keyword evidence="1" id="KW-0433">Leucine-rich repeat</keyword>
<dbReference type="RefSeq" id="WP_029163114.1">
    <property type="nucleotide sequence ID" value="NZ_CP009933.1"/>
</dbReference>
<dbReference type="Pfam" id="PF13516">
    <property type="entry name" value="LRR_6"/>
    <property type="match status" value="1"/>
</dbReference>
<keyword evidence="3" id="KW-0732">Signal</keyword>
<dbReference type="InterPro" id="IPR001611">
    <property type="entry name" value="Leu-rich_rpt"/>
</dbReference>
<keyword evidence="5" id="KW-1185">Reference proteome</keyword>
<feature type="chain" id="PRO_5002410951" evidence="3">
    <location>
        <begin position="24"/>
        <end position="676"/>
    </location>
</feature>
<evidence type="ECO:0000256" key="3">
    <source>
        <dbReference type="SAM" id="SignalP"/>
    </source>
</evidence>
<dbReference type="PANTHER" id="PTHR46652">
    <property type="entry name" value="LEUCINE-RICH REPEAT AND IQ DOMAIN-CONTAINING PROTEIN 1-RELATED"/>
    <property type="match status" value="1"/>
</dbReference>
<name>A0A0E3JYY3_CLOSL</name>
<feature type="signal peptide" evidence="3">
    <location>
        <begin position="1"/>
        <end position="23"/>
    </location>
</feature>
<evidence type="ECO:0000256" key="2">
    <source>
        <dbReference type="ARBA" id="ARBA00022737"/>
    </source>
</evidence>
<dbReference type="InterPro" id="IPR003591">
    <property type="entry name" value="Leu-rich_rpt_typical-subtyp"/>
</dbReference>
<proteinExistence type="predicted"/>
<gene>
    <name evidence="4" type="ORF">CSCA_2249</name>
</gene>
<dbReference type="Pfam" id="PF13855">
    <property type="entry name" value="LRR_8"/>
    <property type="match status" value="1"/>
</dbReference>
<evidence type="ECO:0000313" key="4">
    <source>
        <dbReference type="EMBL" id="AKA69374.1"/>
    </source>
</evidence>
<dbReference type="PRINTS" id="PR00019">
    <property type="entry name" value="LEURICHRPT"/>
</dbReference>
<dbReference type="KEGG" id="csq:CSCA_2249"/>
<dbReference type="FunFam" id="3.80.10.10:FF:001164">
    <property type="entry name" value="GH01279p"/>
    <property type="match status" value="1"/>
</dbReference>
<dbReference type="SMART" id="SM00365">
    <property type="entry name" value="LRR_SD22"/>
    <property type="match status" value="9"/>
</dbReference>
<dbReference type="HOGENOM" id="CLU_406379_0_0_9"/>
<dbReference type="InterPro" id="IPR025875">
    <property type="entry name" value="Leu-rich_rpt_4"/>
</dbReference>
<dbReference type="SMART" id="SM00369">
    <property type="entry name" value="LRR_TYP"/>
    <property type="match status" value="10"/>
</dbReference>
<reference evidence="4 5" key="1">
    <citation type="journal article" date="2015" name="J. Biotechnol.">
        <title>Complete genome sequence of a malodorant-producing acetogen, Clostridium scatologenes ATCC 25775(T).</title>
        <authorList>
            <person name="Zhu Z."/>
            <person name="Guo T."/>
            <person name="Zheng H."/>
            <person name="Song T."/>
            <person name="Ouyang P."/>
            <person name="Xie J."/>
        </authorList>
    </citation>
    <scope>NUCLEOTIDE SEQUENCE [LARGE SCALE GENOMIC DNA]</scope>
    <source>
        <strain evidence="4 5">ATCC 25775</strain>
    </source>
</reference>
<dbReference type="GO" id="GO:0009274">
    <property type="term" value="C:peptidoglycan-based cell wall"/>
    <property type="evidence" value="ECO:0007669"/>
    <property type="project" value="UniProtKB-ARBA"/>
</dbReference>
<dbReference type="SMART" id="SM00364">
    <property type="entry name" value="LRR_BAC"/>
    <property type="match status" value="6"/>
</dbReference>
<dbReference type="PANTHER" id="PTHR46652:SF3">
    <property type="entry name" value="LEUCINE-RICH REPEAT-CONTAINING PROTEIN 9"/>
    <property type="match status" value="1"/>
</dbReference>
<dbReference type="InterPro" id="IPR032675">
    <property type="entry name" value="LRR_dom_sf"/>
</dbReference>
<evidence type="ECO:0000256" key="1">
    <source>
        <dbReference type="ARBA" id="ARBA00022614"/>
    </source>
</evidence>
<dbReference type="PROSITE" id="PS51450">
    <property type="entry name" value="LRR"/>
    <property type="match status" value="10"/>
</dbReference>
<dbReference type="EMBL" id="CP009933">
    <property type="protein sequence ID" value="AKA69374.1"/>
    <property type="molecule type" value="Genomic_DNA"/>
</dbReference>
<dbReference type="SMART" id="SM00368">
    <property type="entry name" value="LRR_RI"/>
    <property type="match status" value="5"/>
</dbReference>
<keyword evidence="2" id="KW-0677">Repeat</keyword>
<dbReference type="SUPFAM" id="SSF52058">
    <property type="entry name" value="L domain-like"/>
    <property type="match status" value="1"/>
</dbReference>
<accession>A0A0E3JYY3</accession>
<dbReference type="Gene3D" id="3.80.10.10">
    <property type="entry name" value="Ribonuclease Inhibitor"/>
    <property type="match status" value="1"/>
</dbReference>
<dbReference type="InterPro" id="IPR050836">
    <property type="entry name" value="SDS22/Internalin_LRR"/>
</dbReference>